<proteinExistence type="predicted"/>
<evidence type="ECO:0000313" key="3">
    <source>
        <dbReference type="Proteomes" id="UP000078546"/>
    </source>
</evidence>
<gene>
    <name evidence="1" type="ORF">POVCU1_012540</name>
    <name evidence="2" type="ORF">POVCU2_0089330</name>
</gene>
<protein>
    <submittedName>
        <fullName evidence="2">Uncharacterized protein</fullName>
    </submittedName>
</protein>
<reference evidence="3 4" key="2">
    <citation type="submission" date="2016-05" db="EMBL/GenBank/DDBJ databases">
        <authorList>
            <person name="Naeem Raeece"/>
        </authorList>
    </citation>
    <scope>NUCLEOTIDE SEQUENCE [LARGE SCALE GENOMIC DNA]</scope>
</reference>
<accession>A0A1A8WRV8</accession>
<sequence length="66" mass="7490">MCTWECNPVGTSSKHLLSTTLDERDVPKCKLKFSLRSSRNCEICIRTNSTGKTWVVKREEANTEGI</sequence>
<dbReference type="Proteomes" id="UP000078546">
    <property type="component" value="Unassembled WGS sequence"/>
</dbReference>
<evidence type="ECO:0000313" key="2">
    <source>
        <dbReference type="EMBL" id="SBS94600.1"/>
    </source>
</evidence>
<reference evidence="2" key="1">
    <citation type="submission" date="2016-05" db="EMBL/GenBank/DDBJ databases">
        <authorList>
            <person name="Lavstsen T."/>
            <person name="Jespersen J.S."/>
        </authorList>
    </citation>
    <scope>NUCLEOTIDE SEQUENCE [LARGE SCALE GENOMIC DNA]</scope>
</reference>
<dbReference type="Proteomes" id="UP000078560">
    <property type="component" value="Unassembled WGS sequence"/>
</dbReference>
<organism evidence="2 4">
    <name type="scientific">Plasmodium ovale curtisi</name>
    <dbReference type="NCBI Taxonomy" id="864141"/>
    <lineage>
        <taxon>Eukaryota</taxon>
        <taxon>Sar</taxon>
        <taxon>Alveolata</taxon>
        <taxon>Apicomplexa</taxon>
        <taxon>Aconoidasida</taxon>
        <taxon>Haemosporida</taxon>
        <taxon>Plasmodiidae</taxon>
        <taxon>Plasmodium</taxon>
        <taxon>Plasmodium (Plasmodium)</taxon>
    </lineage>
</organism>
<dbReference type="EMBL" id="FLQV01000233">
    <property type="protein sequence ID" value="SBS85459.1"/>
    <property type="molecule type" value="Genomic_DNA"/>
</dbReference>
<evidence type="ECO:0000313" key="1">
    <source>
        <dbReference type="EMBL" id="SBS85459.1"/>
    </source>
</evidence>
<name>A0A1A8WRV8_PLAOA</name>
<dbReference type="EMBL" id="FLQU01001820">
    <property type="protein sequence ID" value="SBS94600.1"/>
    <property type="molecule type" value="Genomic_DNA"/>
</dbReference>
<evidence type="ECO:0000313" key="4">
    <source>
        <dbReference type="Proteomes" id="UP000078560"/>
    </source>
</evidence>
<dbReference type="AlphaFoldDB" id="A0A1A8WRV8"/>